<dbReference type="InterPro" id="IPR045379">
    <property type="entry name" value="Crinkler_N"/>
</dbReference>
<evidence type="ECO:0000313" key="9">
    <source>
        <dbReference type="Proteomes" id="UP000707451"/>
    </source>
</evidence>
<reference evidence="8" key="1">
    <citation type="submission" date="2021-06" db="EMBL/GenBank/DDBJ databases">
        <title>Genome Sequence of Mortierella hyaline Strain SCG-10, a Cold-Adapted, Nitrate-Reducing Fungus Isolated from Soil in Minnesota, USA.</title>
        <authorList>
            <person name="Aldossari N."/>
        </authorList>
    </citation>
    <scope>NUCLEOTIDE SEQUENCE</scope>
    <source>
        <strain evidence="8">SCG-10</strain>
    </source>
</reference>
<dbReference type="EMBL" id="JAHRHY010000021">
    <property type="protein sequence ID" value="KAG9062067.1"/>
    <property type="molecule type" value="Genomic_DNA"/>
</dbReference>
<feature type="domain" description="Crinkler effector protein N-terminal" evidence="7">
    <location>
        <begin position="660"/>
        <end position="763"/>
    </location>
</feature>
<feature type="region of interest" description="Disordered" evidence="5">
    <location>
        <begin position="192"/>
        <end position="211"/>
    </location>
</feature>
<comment type="caution">
    <text evidence="8">The sequence shown here is derived from an EMBL/GenBank/DDBJ whole genome shotgun (WGS) entry which is preliminary data.</text>
</comment>
<dbReference type="InterPro" id="IPR010095">
    <property type="entry name" value="Cas12f1-like_TNB"/>
</dbReference>
<keyword evidence="3" id="KW-0964">Secreted</keyword>
<evidence type="ECO:0000259" key="6">
    <source>
        <dbReference type="Pfam" id="PF07282"/>
    </source>
</evidence>
<gene>
    <name evidence="8" type="ORF">KI688_006789</name>
</gene>
<feature type="region of interest" description="Disordered" evidence="5">
    <location>
        <begin position="630"/>
        <end position="652"/>
    </location>
</feature>
<dbReference type="SUPFAM" id="SSF52540">
    <property type="entry name" value="P-loop containing nucleoside triphosphate hydrolases"/>
    <property type="match status" value="1"/>
</dbReference>
<dbReference type="GO" id="GO:0043657">
    <property type="term" value="C:host cell"/>
    <property type="evidence" value="ECO:0007669"/>
    <property type="project" value="UniProtKB-SubCell"/>
</dbReference>
<dbReference type="GO" id="GO:0005576">
    <property type="term" value="C:extracellular region"/>
    <property type="evidence" value="ECO:0007669"/>
    <property type="project" value="UniProtKB-SubCell"/>
</dbReference>
<evidence type="ECO:0000256" key="2">
    <source>
        <dbReference type="ARBA" id="ARBA00004613"/>
    </source>
</evidence>
<dbReference type="InterPro" id="IPR027417">
    <property type="entry name" value="P-loop_NTPase"/>
</dbReference>
<feature type="domain" description="Cas12f1-like TNB" evidence="6">
    <location>
        <begin position="518"/>
        <end position="577"/>
    </location>
</feature>
<proteinExistence type="predicted"/>
<evidence type="ECO:0000259" key="7">
    <source>
        <dbReference type="Pfam" id="PF20147"/>
    </source>
</evidence>
<evidence type="ECO:0000256" key="4">
    <source>
        <dbReference type="ARBA" id="ARBA00023125"/>
    </source>
</evidence>
<dbReference type="Proteomes" id="UP000707451">
    <property type="component" value="Unassembled WGS sequence"/>
</dbReference>
<accession>A0A9P8BQM0</accession>
<feature type="compositionally biased region" description="Basic and acidic residues" evidence="5">
    <location>
        <begin position="202"/>
        <end position="211"/>
    </location>
</feature>
<dbReference type="OrthoDB" id="2303713at2759"/>
<comment type="subcellular location">
    <subcellularLocation>
        <location evidence="1">Host cell</location>
    </subcellularLocation>
    <subcellularLocation>
        <location evidence="2">Secreted</location>
    </subcellularLocation>
</comment>
<evidence type="ECO:0000256" key="1">
    <source>
        <dbReference type="ARBA" id="ARBA00004340"/>
    </source>
</evidence>
<evidence type="ECO:0000256" key="5">
    <source>
        <dbReference type="SAM" id="MobiDB-lite"/>
    </source>
</evidence>
<dbReference type="GO" id="GO:0003677">
    <property type="term" value="F:DNA binding"/>
    <property type="evidence" value="ECO:0007669"/>
    <property type="project" value="UniProtKB-KW"/>
</dbReference>
<sequence length="1409" mass="159847">MDLADLKGIRVSGGIVVTSQDLVEDAGRPILQDRTFTAIWRFYKYTTGKRVKDSFWHISNWIPTRPIEQVPVLTRGWRTEEFAPETSTKSPPKPKTNVEKAPASAKKPLAEMKKECFRLAAGKKREAQRLIGIFVETLRIRTDSAEEALRIKLPPGKLTVSEEQRTKARRGAASGTEREIFDHLCERIKPKDYVEDDDEDATDKKRENNSDLRDLKGFGARELLPKDKDDDRDKDKGKKEKTSLGIVVNYLIDWLVTGHFYKPSRRRGEIEVKMPYTPTYVVRSVAGQLAVELKKLYGNGSHELRKKVLTVHKKGVLDASIDIVIQEQVSAFENFLFLNKLTSSSRRIVPLTTSHQPFVSFSERIDQQTEEEGWTSTSCLDALDDIRSHLQQFLQEDEKVKKNIKDDDEGVFHWAMYKEKGYVLRGSILTDGFRVKLQSFKLRELQDVRYRRWKEDRLPSRLTSTVGGIDFFLQEIRNVLTCKEDIERLWPGVDVKDIRTLTLDAGQACIIGAFAHLPEEIAKRARSLGYLVVGLNEYYTSKKCPRCGQFVGQVDMRRFYCSQFQVFHHRDVMAAENMANIVQGYLLDLQRLDCLHPIAPDGNMPWKEASSGLGTPSTTGPTATKIAATSGPTRVALRSKGQRKRSSTASSLKQATSNQSLWCIVDGDPMLRAFELVIPSSVTTLGQLRSYIHLRKPIWFKYLEAEDLTLWSVSIPITKDNEDTPILLEDVPSSDKNKLGPTDDVSELFQQVPLKKTIHVIVQRPPPAVTMKRLLEQDPQYLPQKKRIRIEEGWKPFTASDGILVDLPPYWIDILASTEFVPKPRAAFDHLKGNLQAGDAIIVPSMGQNPKDFGLYGQDHNLFVTEQMLELWDEMRGDQEFTYRRILSGPMGVGKSYLSYFLAARAYAEGWLVLYISDAGVLDKNKQDESALQAVKRFLALNKDILTGAEMEMLVNDYNGTDDISGNAMSVIFGTLLKSRDRKTLLLVDEHGKLFEKEPYVPDKFRSLVPLLLYNWWGEDAKGSRVVFTGTAHAKYEMGILEESYRFTSLVLVGPLSMHVFSKLLDMYPRLAAPAIRKEVTAITNCVPRELVHLSVYLELFPDPIAIDNLQVWTSKRTKVFLSTAKTYYESRTPFRKNDFYEALVHTFLGSTSIVDFEWDFLDLGLIYRCKDVGRIGTHHHILCRPAQRALLELFKNISLPDAIKKRICDGSLDENEFEGVLYHQLICATKPIVLGTTDLNGKNPDTISLDFSLCETLRAGMTCLESDHEMALTRGYDSHPRFDFMLGPMFMQVSVSDFGKHNTASAELGKAFNDRDNNGTNQIERYLNDLYGPGHSAKIDNSKFIVTKNGVDVLGFRIVYICGSPGQPSHSKWVKKFPDVRHVSFEEVKENLFKNIVTSTVAIAPMTT</sequence>
<evidence type="ECO:0000313" key="8">
    <source>
        <dbReference type="EMBL" id="KAG9062067.1"/>
    </source>
</evidence>
<feature type="region of interest" description="Disordered" evidence="5">
    <location>
        <begin position="81"/>
        <end position="105"/>
    </location>
</feature>
<protein>
    <submittedName>
        <fullName evidence="8">Uncharacterized protein</fullName>
    </submittedName>
</protein>
<keyword evidence="4" id="KW-0238">DNA-binding</keyword>
<evidence type="ECO:0000256" key="3">
    <source>
        <dbReference type="ARBA" id="ARBA00022525"/>
    </source>
</evidence>
<dbReference type="Pfam" id="PF07282">
    <property type="entry name" value="Cas12f1-like_TNB"/>
    <property type="match status" value="1"/>
</dbReference>
<name>A0A9P8BQM0_9FUNG</name>
<dbReference type="Pfam" id="PF20147">
    <property type="entry name" value="Crinkler"/>
    <property type="match status" value="1"/>
</dbReference>
<organism evidence="8 9">
    <name type="scientific">Linnemannia hyalina</name>
    <dbReference type="NCBI Taxonomy" id="64524"/>
    <lineage>
        <taxon>Eukaryota</taxon>
        <taxon>Fungi</taxon>
        <taxon>Fungi incertae sedis</taxon>
        <taxon>Mucoromycota</taxon>
        <taxon>Mortierellomycotina</taxon>
        <taxon>Mortierellomycetes</taxon>
        <taxon>Mortierellales</taxon>
        <taxon>Mortierellaceae</taxon>
        <taxon>Linnemannia</taxon>
    </lineage>
</organism>
<keyword evidence="9" id="KW-1185">Reference proteome</keyword>